<protein>
    <submittedName>
        <fullName evidence="6">Helix-turn-helix transcriptional regulator</fullName>
    </submittedName>
</protein>
<dbReference type="PROSITE" id="PS01124">
    <property type="entry name" value="HTH_ARAC_FAMILY_2"/>
    <property type="match status" value="1"/>
</dbReference>
<evidence type="ECO:0000313" key="6">
    <source>
        <dbReference type="EMBL" id="WDE08959.1"/>
    </source>
</evidence>
<dbReference type="InterPro" id="IPR053142">
    <property type="entry name" value="PchR_regulatory_protein"/>
</dbReference>
<dbReference type="KEGG" id="tvd:SG34_029690"/>
<reference evidence="6 7" key="3">
    <citation type="journal article" date="2022" name="Mar. Drugs">
        <title>Bioassay-Guided Fractionation Leads to the Detection of Cholic Acid Generated by the Rare Thalassomonas sp.</title>
        <authorList>
            <person name="Pheiffer F."/>
            <person name="Schneider Y.K."/>
            <person name="Hansen E.H."/>
            <person name="Andersen J.H."/>
            <person name="Isaksson J."/>
            <person name="Busche T."/>
            <person name="R C."/>
            <person name="Kalinowski J."/>
            <person name="Zyl L.V."/>
            <person name="Trindade M."/>
        </authorList>
    </citation>
    <scope>NUCLEOTIDE SEQUENCE [LARGE SCALE GENOMIC DNA]</scope>
    <source>
        <strain evidence="6 7">XOM25</strain>
    </source>
</reference>
<dbReference type="GO" id="GO:0043565">
    <property type="term" value="F:sequence-specific DNA binding"/>
    <property type="evidence" value="ECO:0007669"/>
    <property type="project" value="InterPro"/>
</dbReference>
<dbReference type="PANTHER" id="PTHR47893:SF1">
    <property type="entry name" value="REGULATORY PROTEIN PCHR"/>
    <property type="match status" value="1"/>
</dbReference>
<evidence type="ECO:0000313" key="5">
    <source>
        <dbReference type="EMBL" id="WDE08912.1"/>
    </source>
</evidence>
<dbReference type="PROSITE" id="PS00041">
    <property type="entry name" value="HTH_ARAC_FAMILY_1"/>
    <property type="match status" value="1"/>
</dbReference>
<evidence type="ECO:0000256" key="3">
    <source>
        <dbReference type="ARBA" id="ARBA00023163"/>
    </source>
</evidence>
<feature type="domain" description="HTH araC/xylS-type" evidence="4">
    <location>
        <begin position="231"/>
        <end position="329"/>
    </location>
</feature>
<dbReference type="AlphaFoldDB" id="A0AAE9ZAT8"/>
<sequence>MELKKHTIQFNINDIKQLLALNNTDSGLLSLTELAPHKSNWFNGRYDLYLYKHFACVGLRDLFLKETFTTNAILEKTISFEFIFQGGSDMTLGKQSLVNNDMPRLCMASHNRKSNQARHHKNGESYTGVGIWLSPVALSELFFITPADYPDLVVQMLEASINHSLIYPLTANMRSIIDELLNNDFTGQLKNNYIEAKITELLCHTLSAIKAPELAFNQDNSLSIAKANAMKKLLSILDADLHNTPCLGTLATRVGMSKGQLTQTFKSSYGMNISEYLTQKRMFKAQALIKQGKLSILQVALEVGYQNQSSFGRAFKKFFGYTPLKNQAY</sequence>
<dbReference type="SUPFAM" id="SSF46689">
    <property type="entry name" value="Homeodomain-like"/>
    <property type="match status" value="2"/>
</dbReference>
<dbReference type="RefSeq" id="WP_053047141.1">
    <property type="nucleotide sequence ID" value="NZ_CP059734.1"/>
</dbReference>
<dbReference type="Pfam" id="PF12833">
    <property type="entry name" value="HTH_18"/>
    <property type="match status" value="1"/>
</dbReference>
<dbReference type="GO" id="GO:0003700">
    <property type="term" value="F:DNA-binding transcription factor activity"/>
    <property type="evidence" value="ECO:0007669"/>
    <property type="project" value="InterPro"/>
</dbReference>
<keyword evidence="2" id="KW-0238">DNA-binding</keyword>
<dbReference type="InterPro" id="IPR018062">
    <property type="entry name" value="HTH_AraC-typ_CS"/>
</dbReference>
<proteinExistence type="predicted"/>
<dbReference type="EMBL" id="CP059734">
    <property type="protein sequence ID" value="WDE08959.1"/>
    <property type="molecule type" value="Genomic_DNA"/>
</dbReference>
<dbReference type="KEGG" id="tvd:SG34_034055"/>
<dbReference type="Gene3D" id="1.10.10.60">
    <property type="entry name" value="Homeodomain-like"/>
    <property type="match status" value="2"/>
</dbReference>
<dbReference type="PANTHER" id="PTHR47893">
    <property type="entry name" value="REGULATORY PROTEIN PCHR"/>
    <property type="match status" value="1"/>
</dbReference>
<keyword evidence="3" id="KW-0804">Transcription</keyword>
<dbReference type="InterPro" id="IPR018060">
    <property type="entry name" value="HTH_AraC"/>
</dbReference>
<dbReference type="EMBL" id="CP059734">
    <property type="protein sequence ID" value="WDE08912.1"/>
    <property type="molecule type" value="Genomic_DNA"/>
</dbReference>
<keyword evidence="1" id="KW-0805">Transcription regulation</keyword>
<keyword evidence="7" id="KW-1185">Reference proteome</keyword>
<organism evidence="6 7">
    <name type="scientific">Thalassomonas viridans</name>
    <dbReference type="NCBI Taxonomy" id="137584"/>
    <lineage>
        <taxon>Bacteria</taxon>
        <taxon>Pseudomonadati</taxon>
        <taxon>Pseudomonadota</taxon>
        <taxon>Gammaproteobacteria</taxon>
        <taxon>Alteromonadales</taxon>
        <taxon>Colwelliaceae</taxon>
        <taxon>Thalassomonas</taxon>
    </lineage>
</organism>
<dbReference type="PRINTS" id="PR00032">
    <property type="entry name" value="HTHARAC"/>
</dbReference>
<accession>A0AAE9ZAT8</accession>
<evidence type="ECO:0000259" key="4">
    <source>
        <dbReference type="PROSITE" id="PS01124"/>
    </source>
</evidence>
<reference evidence="6 7" key="1">
    <citation type="journal article" date="2015" name="Genome Announc.">
        <title>Draft Genome Sequences of Marine Isolates of Thalassomonas viridans and Thalassomonas actiniarum.</title>
        <authorList>
            <person name="Olonade I."/>
            <person name="van Zyl L.J."/>
            <person name="Trindade M."/>
        </authorList>
    </citation>
    <scope>NUCLEOTIDE SEQUENCE [LARGE SCALE GENOMIC DNA]</scope>
    <source>
        <strain evidence="6 7">XOM25</strain>
    </source>
</reference>
<evidence type="ECO:0000256" key="2">
    <source>
        <dbReference type="ARBA" id="ARBA00023125"/>
    </source>
</evidence>
<dbReference type="Proteomes" id="UP000032352">
    <property type="component" value="Chromosome pTvir"/>
</dbReference>
<dbReference type="SMART" id="SM00342">
    <property type="entry name" value="HTH_ARAC"/>
    <property type="match status" value="1"/>
</dbReference>
<gene>
    <name evidence="6" type="ORF">SG34_029690</name>
    <name evidence="5" type="ORF">SG34_034055</name>
</gene>
<reference evidence="6" key="2">
    <citation type="submission" date="2020-07" db="EMBL/GenBank/DDBJ databases">
        <authorList>
            <person name="van Zyl L.J."/>
            <person name="Busche T."/>
            <person name="Ruckert C."/>
            <person name="Kalinowski J."/>
            <person name="Trindade M.I."/>
        </authorList>
    </citation>
    <scope>NUCLEOTIDE SEQUENCE</scope>
    <source>
        <strain evidence="6">XOM25</strain>
    </source>
</reference>
<dbReference type="InterPro" id="IPR009057">
    <property type="entry name" value="Homeodomain-like_sf"/>
</dbReference>
<evidence type="ECO:0000313" key="7">
    <source>
        <dbReference type="Proteomes" id="UP000032352"/>
    </source>
</evidence>
<name>A0AAE9ZAT8_9GAMM</name>
<evidence type="ECO:0000256" key="1">
    <source>
        <dbReference type="ARBA" id="ARBA00023015"/>
    </source>
</evidence>
<dbReference type="InterPro" id="IPR020449">
    <property type="entry name" value="Tscrpt_reg_AraC-type_HTH"/>
</dbReference>